<dbReference type="CDD" id="cd00293">
    <property type="entry name" value="USP-like"/>
    <property type="match status" value="1"/>
</dbReference>
<dbReference type="EMBL" id="JADOEL010000022">
    <property type="protein sequence ID" value="MBF8179619.1"/>
    <property type="molecule type" value="Genomic_DNA"/>
</dbReference>
<protein>
    <submittedName>
        <fullName evidence="3">Universal stress protein</fullName>
    </submittedName>
</protein>
<dbReference type="PANTHER" id="PTHR46268:SF6">
    <property type="entry name" value="UNIVERSAL STRESS PROTEIN UP12"/>
    <property type="match status" value="1"/>
</dbReference>
<dbReference type="Proteomes" id="UP000657372">
    <property type="component" value="Unassembled WGS sequence"/>
</dbReference>
<dbReference type="RefSeq" id="WP_175625329.1">
    <property type="nucleotide sequence ID" value="NZ_JADOEL010000022.1"/>
</dbReference>
<dbReference type="Pfam" id="PF00582">
    <property type="entry name" value="Usp"/>
    <property type="match status" value="1"/>
</dbReference>
<dbReference type="InterPro" id="IPR006016">
    <property type="entry name" value="UspA"/>
</dbReference>
<dbReference type="InterPro" id="IPR014729">
    <property type="entry name" value="Rossmann-like_a/b/a_fold"/>
</dbReference>
<evidence type="ECO:0000259" key="2">
    <source>
        <dbReference type="Pfam" id="PF00582"/>
    </source>
</evidence>
<accession>A0ABS0EXQ5</accession>
<sequence length="155" mass="17091">MYRKILVAYNGTPESRSALQECVRLAPTPATEVHLLVVVSPPQSVVIGEYAMVSMLGVEEEIAAERQKMEDELNIGLNYLRDAGLTVQTHLEVGEPVPMISDLVDKLGIELVIVGHSRQQSLAMRWWRGSTDALLVEKIRCSLLVASDPNEPVKA</sequence>
<evidence type="ECO:0000313" key="3">
    <source>
        <dbReference type="EMBL" id="MBF8179619.1"/>
    </source>
</evidence>
<keyword evidence="4" id="KW-1185">Reference proteome</keyword>
<reference evidence="3 4" key="1">
    <citation type="submission" date="2020-11" db="EMBL/GenBank/DDBJ databases">
        <title>WGS of Herminiimonas contaminans strain Marseille-Q4544 isolated from planarians Schmidtea mediterranea.</title>
        <authorList>
            <person name="Kangale L."/>
        </authorList>
    </citation>
    <scope>NUCLEOTIDE SEQUENCE [LARGE SCALE GENOMIC DNA]</scope>
    <source>
        <strain evidence="3 4">Marseille-Q4544</strain>
    </source>
</reference>
<dbReference type="Gene3D" id="3.40.50.620">
    <property type="entry name" value="HUPs"/>
    <property type="match status" value="1"/>
</dbReference>
<feature type="domain" description="UspA" evidence="2">
    <location>
        <begin position="1"/>
        <end position="145"/>
    </location>
</feature>
<name>A0ABS0EXQ5_9BURK</name>
<dbReference type="SUPFAM" id="SSF52402">
    <property type="entry name" value="Adenine nucleotide alpha hydrolases-like"/>
    <property type="match status" value="1"/>
</dbReference>
<organism evidence="3 4">
    <name type="scientific">Herminiimonas contaminans</name>
    <dbReference type="NCBI Taxonomy" id="1111140"/>
    <lineage>
        <taxon>Bacteria</taxon>
        <taxon>Pseudomonadati</taxon>
        <taxon>Pseudomonadota</taxon>
        <taxon>Betaproteobacteria</taxon>
        <taxon>Burkholderiales</taxon>
        <taxon>Oxalobacteraceae</taxon>
        <taxon>Herminiimonas</taxon>
    </lineage>
</organism>
<evidence type="ECO:0000313" key="4">
    <source>
        <dbReference type="Proteomes" id="UP000657372"/>
    </source>
</evidence>
<dbReference type="PANTHER" id="PTHR46268">
    <property type="entry name" value="STRESS RESPONSE PROTEIN NHAX"/>
    <property type="match status" value="1"/>
</dbReference>
<comment type="similarity">
    <text evidence="1">Belongs to the universal stress protein A family.</text>
</comment>
<comment type="caution">
    <text evidence="3">The sequence shown here is derived from an EMBL/GenBank/DDBJ whole genome shotgun (WGS) entry which is preliminary data.</text>
</comment>
<gene>
    <name evidence="3" type="ORF">IXC47_18195</name>
</gene>
<proteinExistence type="inferred from homology"/>
<evidence type="ECO:0000256" key="1">
    <source>
        <dbReference type="ARBA" id="ARBA00008791"/>
    </source>
</evidence>